<dbReference type="Proteomes" id="UP000254893">
    <property type="component" value="Unassembled WGS sequence"/>
</dbReference>
<reference evidence="2 3" key="1">
    <citation type="submission" date="2018-06" db="EMBL/GenBank/DDBJ databases">
        <authorList>
            <consortium name="Pathogen Informatics"/>
            <person name="Doyle S."/>
        </authorList>
    </citation>
    <scope>NUCLEOTIDE SEQUENCE [LARGE SCALE GENOMIC DNA]</scope>
    <source>
        <strain evidence="2 3">NCTC11388</strain>
    </source>
</reference>
<sequence>MSKCLYVFYNFSTQQSYKLDWFFISFYVFFAIWKNNAIYAITYRLFSELIKCPFSSTQPHGNSVGKRAFQKVAGLGIQRFYFEACLLHGRYYFMLGNALGLHGKYFVLVGRVHFPMADALCLVQVRLYRCDTAAAIDVRLELKLFIFHCLQILELSDNANFRTIQLVIVV</sequence>
<gene>
    <name evidence="2" type="ORF">NCTC11388_03057</name>
</gene>
<protein>
    <submittedName>
        <fullName evidence="2">Uncharacterized protein</fullName>
    </submittedName>
</protein>
<dbReference type="AlphaFoldDB" id="A0A380CHJ1"/>
<evidence type="ECO:0000313" key="2">
    <source>
        <dbReference type="EMBL" id="SUJ20671.1"/>
    </source>
</evidence>
<proteinExistence type="predicted"/>
<evidence type="ECO:0000313" key="3">
    <source>
        <dbReference type="Proteomes" id="UP000254893"/>
    </source>
</evidence>
<keyword evidence="1" id="KW-1133">Transmembrane helix</keyword>
<evidence type="ECO:0000256" key="1">
    <source>
        <dbReference type="SAM" id="Phobius"/>
    </source>
</evidence>
<accession>A0A380CHJ1</accession>
<name>A0A380CHJ1_SPHSI</name>
<dbReference type="EMBL" id="UGYW01000002">
    <property type="protein sequence ID" value="SUJ20671.1"/>
    <property type="molecule type" value="Genomic_DNA"/>
</dbReference>
<feature type="transmembrane region" description="Helical" evidence="1">
    <location>
        <begin position="21"/>
        <end position="41"/>
    </location>
</feature>
<organism evidence="2 3">
    <name type="scientific">Sphingobacterium spiritivorum</name>
    <name type="common">Flavobacterium spiritivorum</name>
    <dbReference type="NCBI Taxonomy" id="258"/>
    <lineage>
        <taxon>Bacteria</taxon>
        <taxon>Pseudomonadati</taxon>
        <taxon>Bacteroidota</taxon>
        <taxon>Sphingobacteriia</taxon>
        <taxon>Sphingobacteriales</taxon>
        <taxon>Sphingobacteriaceae</taxon>
        <taxon>Sphingobacterium</taxon>
    </lineage>
</organism>
<keyword evidence="1" id="KW-0812">Transmembrane</keyword>
<keyword evidence="1" id="KW-0472">Membrane</keyword>